<dbReference type="AlphaFoldDB" id="A0A5B1LDN4"/>
<evidence type="ECO:0000259" key="5">
    <source>
        <dbReference type="PROSITE" id="PS50977"/>
    </source>
</evidence>
<keyword evidence="7" id="KW-1185">Reference proteome</keyword>
<evidence type="ECO:0000256" key="1">
    <source>
        <dbReference type="ARBA" id="ARBA00023015"/>
    </source>
</evidence>
<evidence type="ECO:0000313" key="6">
    <source>
        <dbReference type="EMBL" id="KAA1418843.1"/>
    </source>
</evidence>
<dbReference type="Gene3D" id="1.10.357.10">
    <property type="entry name" value="Tetracycline Repressor, domain 2"/>
    <property type="match status" value="1"/>
</dbReference>
<dbReference type="Proteomes" id="UP000325003">
    <property type="component" value="Unassembled WGS sequence"/>
</dbReference>
<gene>
    <name evidence="6" type="ORF">F0U44_10185</name>
</gene>
<dbReference type="InterPro" id="IPR001647">
    <property type="entry name" value="HTH_TetR"/>
</dbReference>
<keyword evidence="3" id="KW-0804">Transcription</keyword>
<dbReference type="Pfam" id="PF00440">
    <property type="entry name" value="TetR_N"/>
    <property type="match status" value="1"/>
</dbReference>
<comment type="caution">
    <text evidence="6">The sequence shown here is derived from an EMBL/GenBank/DDBJ whole genome shotgun (WGS) entry which is preliminary data.</text>
</comment>
<dbReference type="Pfam" id="PF22604">
    <property type="entry name" value="TetR_HI_0893_C"/>
    <property type="match status" value="1"/>
</dbReference>
<reference evidence="6 7" key="2">
    <citation type="submission" date="2019-09" db="EMBL/GenBank/DDBJ databases">
        <authorList>
            <person name="Jin C."/>
        </authorList>
    </citation>
    <scope>NUCLEOTIDE SEQUENCE [LARGE SCALE GENOMIC DNA]</scope>
    <source>
        <strain evidence="6 7">BN130099</strain>
    </source>
</reference>
<name>A0A5B1LDN4_9ACTN</name>
<feature type="domain" description="HTH tetR-type" evidence="5">
    <location>
        <begin position="6"/>
        <end position="66"/>
    </location>
</feature>
<dbReference type="PANTHER" id="PTHR30055">
    <property type="entry name" value="HTH-TYPE TRANSCRIPTIONAL REGULATOR RUTR"/>
    <property type="match status" value="1"/>
</dbReference>
<dbReference type="PROSITE" id="PS50977">
    <property type="entry name" value="HTH_TETR_2"/>
    <property type="match status" value="1"/>
</dbReference>
<sequence>MTTKPTDRAAAVRRAMRSVVAEHGFHGASMGAVAREAGVATGTAYTHYASKDDLVLAAYCETKAEVSRAATEGLDASGAPGERFQALWLAYHHFLKANPDHARFLLQVEHSPYRGPAHEAALAVEDDPLLAEVARPDLMVLLLPLPDEVLYDLSLGPAVRLAAAGADLAPGQLEEIAAACWRAVTTTTPAR</sequence>
<dbReference type="RefSeq" id="WP_149728183.1">
    <property type="nucleotide sequence ID" value="NZ_VUJV01000003.1"/>
</dbReference>
<reference evidence="6 7" key="1">
    <citation type="submission" date="2019-09" db="EMBL/GenBank/DDBJ databases">
        <title>Nocardioides panacisoli sp. nov., isolated from the soil of a ginseng field.</title>
        <authorList>
            <person name="Cho C."/>
        </authorList>
    </citation>
    <scope>NUCLEOTIDE SEQUENCE [LARGE SCALE GENOMIC DNA]</scope>
    <source>
        <strain evidence="6 7">BN130099</strain>
    </source>
</reference>
<dbReference type="SUPFAM" id="SSF46689">
    <property type="entry name" value="Homeodomain-like"/>
    <property type="match status" value="1"/>
</dbReference>
<evidence type="ECO:0000313" key="7">
    <source>
        <dbReference type="Proteomes" id="UP000325003"/>
    </source>
</evidence>
<dbReference type="EMBL" id="VUJV01000003">
    <property type="protein sequence ID" value="KAA1418843.1"/>
    <property type="molecule type" value="Genomic_DNA"/>
</dbReference>
<organism evidence="6 7">
    <name type="scientific">Nocardioides humilatus</name>
    <dbReference type="NCBI Taxonomy" id="2607660"/>
    <lineage>
        <taxon>Bacteria</taxon>
        <taxon>Bacillati</taxon>
        <taxon>Actinomycetota</taxon>
        <taxon>Actinomycetes</taxon>
        <taxon>Propionibacteriales</taxon>
        <taxon>Nocardioidaceae</taxon>
        <taxon>Nocardioides</taxon>
    </lineage>
</organism>
<feature type="DNA-binding region" description="H-T-H motif" evidence="4">
    <location>
        <begin position="29"/>
        <end position="48"/>
    </location>
</feature>
<dbReference type="InterPro" id="IPR054422">
    <property type="entry name" value="TetR-like_HI_0893_C"/>
</dbReference>
<dbReference type="PRINTS" id="PR00455">
    <property type="entry name" value="HTHTETR"/>
</dbReference>
<dbReference type="GO" id="GO:0000976">
    <property type="term" value="F:transcription cis-regulatory region binding"/>
    <property type="evidence" value="ECO:0007669"/>
    <property type="project" value="TreeGrafter"/>
</dbReference>
<accession>A0A5B1LDN4</accession>
<dbReference type="InterPro" id="IPR009057">
    <property type="entry name" value="Homeodomain-like_sf"/>
</dbReference>
<evidence type="ECO:0000256" key="4">
    <source>
        <dbReference type="PROSITE-ProRule" id="PRU00335"/>
    </source>
</evidence>
<evidence type="ECO:0000256" key="2">
    <source>
        <dbReference type="ARBA" id="ARBA00023125"/>
    </source>
</evidence>
<dbReference type="PANTHER" id="PTHR30055:SF234">
    <property type="entry name" value="HTH-TYPE TRANSCRIPTIONAL REGULATOR BETI"/>
    <property type="match status" value="1"/>
</dbReference>
<dbReference type="GO" id="GO:0003700">
    <property type="term" value="F:DNA-binding transcription factor activity"/>
    <property type="evidence" value="ECO:0007669"/>
    <property type="project" value="TreeGrafter"/>
</dbReference>
<dbReference type="InterPro" id="IPR050109">
    <property type="entry name" value="HTH-type_TetR-like_transc_reg"/>
</dbReference>
<keyword evidence="1" id="KW-0805">Transcription regulation</keyword>
<proteinExistence type="predicted"/>
<evidence type="ECO:0000256" key="3">
    <source>
        <dbReference type="ARBA" id="ARBA00023163"/>
    </source>
</evidence>
<keyword evidence="2 4" id="KW-0238">DNA-binding</keyword>
<protein>
    <submittedName>
        <fullName evidence="6">TetR/AcrR family transcriptional regulator</fullName>
    </submittedName>
</protein>